<name>A0AAV2KYW8_KNICA</name>
<gene>
    <name evidence="1" type="ORF">KC01_LOCUS22898</name>
</gene>
<sequence>MSDSTPPPVPKKRLVRTLSLPAVPVPRLCPVPPGRSPCKHPHNFDNPVYMLTPVREPASSAPLLPLSQLSFDTPDEHLSHFFVNFKDRNAVSQSVEHRHLIFLRTMAHKMEEDMLLKEELSEKPVSTYQPQDFLLDEDSEPKTIAGRIYYSVHSPMFPGRTLGLRVSSP</sequence>
<keyword evidence="2" id="KW-1185">Reference proteome</keyword>
<evidence type="ECO:0000313" key="2">
    <source>
        <dbReference type="Proteomes" id="UP001497482"/>
    </source>
</evidence>
<proteinExistence type="predicted"/>
<reference evidence="1 2" key="1">
    <citation type="submission" date="2024-04" db="EMBL/GenBank/DDBJ databases">
        <authorList>
            <person name="Waldvogel A.-M."/>
            <person name="Schoenle A."/>
        </authorList>
    </citation>
    <scope>NUCLEOTIDE SEQUENCE [LARGE SCALE GENOMIC DNA]</scope>
</reference>
<evidence type="ECO:0008006" key="3">
    <source>
        <dbReference type="Google" id="ProtNLM"/>
    </source>
</evidence>
<accession>A0AAV2KYW8</accession>
<dbReference type="Proteomes" id="UP001497482">
    <property type="component" value="Chromosome 2"/>
</dbReference>
<evidence type="ECO:0000313" key="1">
    <source>
        <dbReference type="EMBL" id="CAL1593888.1"/>
    </source>
</evidence>
<dbReference type="AlphaFoldDB" id="A0AAV2KYW8"/>
<organism evidence="1 2">
    <name type="scientific">Knipowitschia caucasica</name>
    <name type="common">Caucasian dwarf goby</name>
    <name type="synonym">Pomatoschistus caucasicus</name>
    <dbReference type="NCBI Taxonomy" id="637954"/>
    <lineage>
        <taxon>Eukaryota</taxon>
        <taxon>Metazoa</taxon>
        <taxon>Chordata</taxon>
        <taxon>Craniata</taxon>
        <taxon>Vertebrata</taxon>
        <taxon>Euteleostomi</taxon>
        <taxon>Actinopterygii</taxon>
        <taxon>Neopterygii</taxon>
        <taxon>Teleostei</taxon>
        <taxon>Neoteleostei</taxon>
        <taxon>Acanthomorphata</taxon>
        <taxon>Gobiaria</taxon>
        <taxon>Gobiiformes</taxon>
        <taxon>Gobioidei</taxon>
        <taxon>Gobiidae</taxon>
        <taxon>Gobiinae</taxon>
        <taxon>Knipowitschia</taxon>
    </lineage>
</organism>
<protein>
    <recommendedName>
        <fullName evidence="3">PEAK family member 3</fullName>
    </recommendedName>
</protein>
<dbReference type="EMBL" id="OZ035824">
    <property type="protein sequence ID" value="CAL1593888.1"/>
    <property type="molecule type" value="Genomic_DNA"/>
</dbReference>